<name>A0A2P5FR07_TREOI</name>
<evidence type="ECO:0000256" key="1">
    <source>
        <dbReference type="SAM" id="MobiDB-lite"/>
    </source>
</evidence>
<dbReference type="EMBL" id="JXTC01000014">
    <property type="protein sequence ID" value="POO00246.1"/>
    <property type="molecule type" value="Genomic_DNA"/>
</dbReference>
<sequence>MEHVVGDVEDPEPDHEHGDRPRLRLAVEAVAERVAEVRGEADEEDGDGDEGGAGCDERPPAAEAGGAAVAVVADEGLDQHAGDWAAEPDEGGPGVRNAEELNVRGQKGELKGPTELDPGGD</sequence>
<feature type="compositionally biased region" description="Acidic residues" evidence="1">
    <location>
        <begin position="41"/>
        <end position="50"/>
    </location>
</feature>
<accession>A0A2P5FR07</accession>
<comment type="caution">
    <text evidence="2">The sequence shown here is derived from an EMBL/GenBank/DDBJ whole genome shotgun (WGS) entry which is preliminary data.</text>
</comment>
<feature type="region of interest" description="Disordered" evidence="1">
    <location>
        <begin position="35"/>
        <end position="121"/>
    </location>
</feature>
<dbReference type="InParanoid" id="A0A2P5FR07"/>
<proteinExistence type="predicted"/>
<protein>
    <submittedName>
        <fullName evidence="2">Uncharacterized protein</fullName>
    </submittedName>
</protein>
<feature type="compositionally biased region" description="Basic and acidic residues" evidence="1">
    <location>
        <begin position="97"/>
        <end position="114"/>
    </location>
</feature>
<dbReference type="OrthoDB" id="10426492at2759"/>
<dbReference type="AlphaFoldDB" id="A0A2P5FR07"/>
<gene>
    <name evidence="2" type="ORF">TorRG33x02_040240</name>
</gene>
<feature type="region of interest" description="Disordered" evidence="1">
    <location>
        <begin position="1"/>
        <end position="23"/>
    </location>
</feature>
<evidence type="ECO:0000313" key="3">
    <source>
        <dbReference type="Proteomes" id="UP000237000"/>
    </source>
</evidence>
<organism evidence="2 3">
    <name type="scientific">Trema orientale</name>
    <name type="common">Charcoal tree</name>
    <name type="synonym">Celtis orientalis</name>
    <dbReference type="NCBI Taxonomy" id="63057"/>
    <lineage>
        <taxon>Eukaryota</taxon>
        <taxon>Viridiplantae</taxon>
        <taxon>Streptophyta</taxon>
        <taxon>Embryophyta</taxon>
        <taxon>Tracheophyta</taxon>
        <taxon>Spermatophyta</taxon>
        <taxon>Magnoliopsida</taxon>
        <taxon>eudicotyledons</taxon>
        <taxon>Gunneridae</taxon>
        <taxon>Pentapetalae</taxon>
        <taxon>rosids</taxon>
        <taxon>fabids</taxon>
        <taxon>Rosales</taxon>
        <taxon>Cannabaceae</taxon>
        <taxon>Trema</taxon>
    </lineage>
</organism>
<feature type="compositionally biased region" description="Low complexity" evidence="1">
    <location>
        <begin position="61"/>
        <end position="74"/>
    </location>
</feature>
<reference evidence="3" key="1">
    <citation type="submission" date="2016-06" db="EMBL/GenBank/DDBJ databases">
        <title>Parallel loss of symbiosis genes in relatives of nitrogen-fixing non-legume Parasponia.</title>
        <authorList>
            <person name="Van Velzen R."/>
            <person name="Holmer R."/>
            <person name="Bu F."/>
            <person name="Rutten L."/>
            <person name="Van Zeijl A."/>
            <person name="Liu W."/>
            <person name="Santuari L."/>
            <person name="Cao Q."/>
            <person name="Sharma T."/>
            <person name="Shen D."/>
            <person name="Roswanjaya Y."/>
            <person name="Wardhani T."/>
            <person name="Kalhor M.S."/>
            <person name="Jansen J."/>
            <person name="Van den Hoogen J."/>
            <person name="Gungor B."/>
            <person name="Hartog M."/>
            <person name="Hontelez J."/>
            <person name="Verver J."/>
            <person name="Yang W.-C."/>
            <person name="Schijlen E."/>
            <person name="Repin R."/>
            <person name="Schilthuizen M."/>
            <person name="Schranz E."/>
            <person name="Heidstra R."/>
            <person name="Miyata K."/>
            <person name="Fedorova E."/>
            <person name="Kohlen W."/>
            <person name="Bisseling T."/>
            <person name="Smit S."/>
            <person name="Geurts R."/>
        </authorList>
    </citation>
    <scope>NUCLEOTIDE SEQUENCE [LARGE SCALE GENOMIC DNA]</scope>
    <source>
        <strain evidence="3">cv. RG33-2</strain>
    </source>
</reference>
<keyword evidence="3" id="KW-1185">Reference proteome</keyword>
<dbReference type="Proteomes" id="UP000237000">
    <property type="component" value="Unassembled WGS sequence"/>
</dbReference>
<evidence type="ECO:0000313" key="2">
    <source>
        <dbReference type="EMBL" id="POO00246.1"/>
    </source>
</evidence>